<sequence>MRIQIFDKPNNLIPEFHYIFHADGTIEVDGSFYKLGNRPHIPSTCTLVDWYRDIAFEGNGRIIDKIIAEGRVNPAEFDAMRQESSWMPTITDSDFKLLSAAETLNGHFQIYGPFNRHIEFFKQLMLIDWSKDAEGNYNLDYNHRLGLTEEKAKELVLIYGLVWNTDPMASIQTICPQDSDWWVDLGNANNELLPDGSTNQWAQISFHHLYQQMTSSGQAHLLFNPLQVSEIHPEWTSPDNIATNGWTHWLYPGDTAYELPDMSYFPESFLLEMYTASTFSITTIAPNNNEKIITQKYLTFIRKLFENVWHRVTS</sequence>
<keyword evidence="2" id="KW-1185">Reference proteome</keyword>
<reference evidence="1 2" key="2">
    <citation type="journal article" date="2024" name="Int. J. Syst. Evol. Microbiol.">
        <title>Promethearchaeum syntrophicum gen. nov., sp. nov., an anaerobic, obligately syntrophic archaeon, the first isolate of the lineage 'Asgard' archaea, and proposal of the new archaeal phylum Promethearchaeota phyl. nov. and kingdom Promethearchaeati regn. nov.</title>
        <authorList>
            <person name="Imachi H."/>
            <person name="Nobu M.K."/>
            <person name="Kato S."/>
            <person name="Takaki Y."/>
            <person name="Miyazaki M."/>
            <person name="Miyata M."/>
            <person name="Ogawara M."/>
            <person name="Saito Y."/>
            <person name="Sakai S."/>
            <person name="Tahara Y.O."/>
            <person name="Takano Y."/>
            <person name="Tasumi E."/>
            <person name="Uematsu K."/>
            <person name="Yoshimura T."/>
            <person name="Itoh T."/>
            <person name="Ohkuma M."/>
            <person name="Takai K."/>
        </authorList>
    </citation>
    <scope>NUCLEOTIDE SEQUENCE [LARGE SCALE GENOMIC DNA]</scope>
    <source>
        <strain evidence="1 2">MK-D1</strain>
    </source>
</reference>
<dbReference type="Proteomes" id="UP000321408">
    <property type="component" value="Chromosome"/>
</dbReference>
<evidence type="ECO:0000313" key="2">
    <source>
        <dbReference type="Proteomes" id="UP000321408"/>
    </source>
</evidence>
<reference evidence="1 2" key="1">
    <citation type="journal article" date="2020" name="Nature">
        <title>Isolation of an archaeon at the prokaryote-eukaryote interface.</title>
        <authorList>
            <person name="Imachi H."/>
            <person name="Nobu M.K."/>
            <person name="Nakahara N."/>
            <person name="Morono Y."/>
            <person name="Ogawara M."/>
            <person name="Takaki Y."/>
            <person name="Takano Y."/>
            <person name="Uematsu K."/>
            <person name="Ikuta T."/>
            <person name="Ito M."/>
            <person name="Matsui Y."/>
            <person name="Miyazaki M."/>
            <person name="Murata K."/>
            <person name="Saito Y."/>
            <person name="Sakai S."/>
            <person name="Song C."/>
            <person name="Tasumi E."/>
            <person name="Yamanaka Y."/>
            <person name="Yamaguchi T."/>
            <person name="Kamagata Y."/>
            <person name="Tamaki H."/>
            <person name="Takai K."/>
        </authorList>
    </citation>
    <scope>NUCLEOTIDE SEQUENCE [LARGE SCALE GENOMIC DNA]</scope>
    <source>
        <strain evidence="1 2">MK-D1</strain>
    </source>
</reference>
<proteinExistence type="predicted"/>
<evidence type="ECO:0000313" key="1">
    <source>
        <dbReference type="EMBL" id="QEE17322.2"/>
    </source>
</evidence>
<gene>
    <name evidence="1" type="ORF">DSAG12_03155</name>
</gene>
<dbReference type="EMBL" id="CP042905">
    <property type="protein sequence ID" value="QEE17322.2"/>
    <property type="molecule type" value="Genomic_DNA"/>
</dbReference>
<dbReference type="AlphaFoldDB" id="A0A5B9DE07"/>
<dbReference type="KEGG" id="psyt:DSAG12_03155"/>
<organism evidence="1 2">
    <name type="scientific">Promethearchaeum syntrophicum</name>
    <dbReference type="NCBI Taxonomy" id="2594042"/>
    <lineage>
        <taxon>Archaea</taxon>
        <taxon>Promethearchaeati</taxon>
        <taxon>Promethearchaeota</taxon>
        <taxon>Promethearchaeia</taxon>
        <taxon>Promethearchaeales</taxon>
        <taxon>Promethearchaeaceae</taxon>
        <taxon>Promethearchaeum</taxon>
    </lineage>
</organism>
<protein>
    <submittedName>
        <fullName evidence="1">Uncharacterized protein</fullName>
    </submittedName>
</protein>
<accession>A0A5B9DE07</accession>
<name>A0A5B9DE07_9ARCH</name>